<dbReference type="InterPro" id="IPR015883">
    <property type="entry name" value="Glyco_hydro_20_cat"/>
</dbReference>
<keyword evidence="6" id="KW-0732">Signal</keyword>
<feature type="domain" description="Beta-hexosaminidase bacterial type N-terminal" evidence="8">
    <location>
        <begin position="24"/>
        <end position="151"/>
    </location>
</feature>
<evidence type="ECO:0000256" key="4">
    <source>
        <dbReference type="ARBA" id="ARBA00022801"/>
    </source>
</evidence>
<name>A0ABV6HCZ0_9SPHI</name>
<evidence type="ECO:0000313" key="10">
    <source>
        <dbReference type="Proteomes" id="UP001589774"/>
    </source>
</evidence>
<dbReference type="InterPro" id="IPR017853">
    <property type="entry name" value="GH"/>
</dbReference>
<evidence type="ECO:0000256" key="6">
    <source>
        <dbReference type="SAM" id="SignalP"/>
    </source>
</evidence>
<keyword evidence="4" id="KW-0378">Hydrolase</keyword>
<comment type="catalytic activity">
    <reaction evidence="1">
        <text>Hydrolysis of terminal non-reducing N-acetyl-D-hexosamine residues in N-acetyl-beta-D-hexosaminides.</text>
        <dbReference type="EC" id="3.2.1.52"/>
    </reaction>
</comment>
<evidence type="ECO:0000256" key="3">
    <source>
        <dbReference type="ARBA" id="ARBA00012663"/>
    </source>
</evidence>
<evidence type="ECO:0000259" key="8">
    <source>
        <dbReference type="Pfam" id="PF02838"/>
    </source>
</evidence>
<evidence type="ECO:0000256" key="5">
    <source>
        <dbReference type="ARBA" id="ARBA00023295"/>
    </source>
</evidence>
<dbReference type="RefSeq" id="WP_130858102.1">
    <property type="nucleotide sequence ID" value="NZ_JBHLWO010000001.1"/>
</dbReference>
<dbReference type="EC" id="3.2.1.52" evidence="3"/>
<feature type="chain" id="PRO_5045218919" description="beta-N-acetylhexosaminidase" evidence="6">
    <location>
        <begin position="21"/>
        <end position="542"/>
    </location>
</feature>
<feature type="signal peptide" evidence="6">
    <location>
        <begin position="1"/>
        <end position="20"/>
    </location>
</feature>
<keyword evidence="10" id="KW-1185">Reference proteome</keyword>
<accession>A0ABV6HCZ0</accession>
<evidence type="ECO:0000256" key="1">
    <source>
        <dbReference type="ARBA" id="ARBA00001231"/>
    </source>
</evidence>
<dbReference type="PRINTS" id="PR00738">
    <property type="entry name" value="GLHYDRLASE20"/>
</dbReference>
<dbReference type="SUPFAM" id="SSF55545">
    <property type="entry name" value="beta-N-acetylhexosaminidase-like domain"/>
    <property type="match status" value="1"/>
</dbReference>
<sequence>MTNRFLTWLAFLALTFPSYAQQRCPIIPAPLKADLEAGIFSLDVNTPLWVEDPALEKVASYLQHELLRLKFLPLARSSKKMSCTAGIHLRLAEKKNMAEEAYRLRITERNIVVEANSVAGAFNGASSLVQLISGIDISNNKLSIPAWQIEDEPAYPWRGLMLDESRFFIGKEKVMDLIDWMAFYKLNKLHWHLTDEPAWRLEIKKYPKLALIGGIGDHNNPLKPAAYYTQREIAEVIDYAAKRNISIIPEIDMPGHATAANRAYPYYSGGGSQQHPDFTFDPGKEETYTFLSNILRETNAVFSSGMLHLGGDEVSFGSDKWMENEGIKKVMKKHHLQGLKDVERYFMERMADSVYQLDAKLLVWDEMADINLPKDSTIICWWRHDKPEQLQKSLDKGYQTILCPRLPYYFDFVQDSSHRAGRKWGELYSPLENVYKFSVDSLVRNTEQRKLVLGIQANLWTETVTNLNRVDYLLFPRLAGLAEAAWSHKSVKDYASFKERLKQHLLLYRKQNLYFYNPFQPNDIPEPVYFKKDRKDLNAEEN</sequence>
<dbReference type="InterPro" id="IPR025705">
    <property type="entry name" value="Beta_hexosaminidase_sua/sub"/>
</dbReference>
<dbReference type="EMBL" id="JBHLWO010000001">
    <property type="protein sequence ID" value="MFC0316725.1"/>
    <property type="molecule type" value="Genomic_DNA"/>
</dbReference>
<dbReference type="Pfam" id="PF02838">
    <property type="entry name" value="Glyco_hydro_20b"/>
    <property type="match status" value="1"/>
</dbReference>
<dbReference type="Proteomes" id="UP001589774">
    <property type="component" value="Unassembled WGS sequence"/>
</dbReference>
<comment type="caution">
    <text evidence="9">The sequence shown here is derived from an EMBL/GenBank/DDBJ whole genome shotgun (WGS) entry which is preliminary data.</text>
</comment>
<reference evidence="9 10" key="1">
    <citation type="submission" date="2024-09" db="EMBL/GenBank/DDBJ databases">
        <authorList>
            <person name="Sun Q."/>
            <person name="Mori K."/>
        </authorList>
    </citation>
    <scope>NUCLEOTIDE SEQUENCE [LARGE SCALE GENOMIC DNA]</scope>
    <source>
        <strain evidence="9 10">CCM 7765</strain>
    </source>
</reference>
<dbReference type="PANTHER" id="PTHR22600:SF57">
    <property type="entry name" value="BETA-N-ACETYLHEXOSAMINIDASE"/>
    <property type="match status" value="1"/>
</dbReference>
<protein>
    <recommendedName>
        <fullName evidence="3">beta-N-acetylhexosaminidase</fullName>
        <ecNumber evidence="3">3.2.1.52</ecNumber>
    </recommendedName>
</protein>
<evidence type="ECO:0000259" key="7">
    <source>
        <dbReference type="Pfam" id="PF00728"/>
    </source>
</evidence>
<gene>
    <name evidence="9" type="ORF">ACFFI0_00340</name>
</gene>
<keyword evidence="5" id="KW-0326">Glycosidase</keyword>
<proteinExistence type="inferred from homology"/>
<dbReference type="Gene3D" id="3.30.379.10">
    <property type="entry name" value="Chitobiase/beta-hexosaminidase domain 2-like"/>
    <property type="match status" value="1"/>
</dbReference>
<dbReference type="Gene3D" id="3.20.20.80">
    <property type="entry name" value="Glycosidases"/>
    <property type="match status" value="1"/>
</dbReference>
<dbReference type="PANTHER" id="PTHR22600">
    <property type="entry name" value="BETA-HEXOSAMINIDASE"/>
    <property type="match status" value="1"/>
</dbReference>
<evidence type="ECO:0000313" key="9">
    <source>
        <dbReference type="EMBL" id="MFC0316725.1"/>
    </source>
</evidence>
<dbReference type="InterPro" id="IPR029018">
    <property type="entry name" value="Hex-like_dom2"/>
</dbReference>
<organism evidence="9 10">
    <name type="scientific">Olivibacter oleidegradans</name>
    <dbReference type="NCBI Taxonomy" id="760123"/>
    <lineage>
        <taxon>Bacteria</taxon>
        <taxon>Pseudomonadati</taxon>
        <taxon>Bacteroidota</taxon>
        <taxon>Sphingobacteriia</taxon>
        <taxon>Sphingobacteriales</taxon>
        <taxon>Sphingobacteriaceae</taxon>
        <taxon>Olivibacter</taxon>
    </lineage>
</organism>
<dbReference type="Pfam" id="PF00728">
    <property type="entry name" value="Glyco_hydro_20"/>
    <property type="match status" value="1"/>
</dbReference>
<dbReference type="SUPFAM" id="SSF51445">
    <property type="entry name" value="(Trans)glycosidases"/>
    <property type="match status" value="1"/>
</dbReference>
<evidence type="ECO:0000256" key="2">
    <source>
        <dbReference type="ARBA" id="ARBA00006285"/>
    </source>
</evidence>
<dbReference type="CDD" id="cd06563">
    <property type="entry name" value="GH20_chitobiase-like"/>
    <property type="match status" value="1"/>
</dbReference>
<feature type="domain" description="Glycoside hydrolase family 20 catalytic" evidence="7">
    <location>
        <begin position="155"/>
        <end position="488"/>
    </location>
</feature>
<dbReference type="InterPro" id="IPR015882">
    <property type="entry name" value="HEX_bac_N"/>
</dbReference>
<comment type="similarity">
    <text evidence="2">Belongs to the glycosyl hydrolase 20 family.</text>
</comment>